<dbReference type="InterPro" id="IPR011990">
    <property type="entry name" value="TPR-like_helical_dom_sf"/>
</dbReference>
<dbReference type="Gene3D" id="1.25.40.10">
    <property type="entry name" value="Tetratricopeptide repeat domain"/>
    <property type="match status" value="1"/>
</dbReference>
<keyword evidence="1" id="KW-0732">Signal</keyword>
<evidence type="ECO:0000313" key="2">
    <source>
        <dbReference type="EMBL" id="MYM75160.1"/>
    </source>
</evidence>
<sequence>MKTPFTSLLLALILGAALHQTVAAQNINLEPKYGLVAKTEQQQAADQHFLDEVDRQTGGDRAKAAEQVALLGWSFVRKNAPQDAMRRFNQAWLLDHSNGLALWGMAVMESAKGKRPEALKLMAEAEPKLRGNVDFEVDYAKAVSVVGLQTKDKALLADAAKRFDAIYQQHPDHAANLQNWAILLYYAGDYGGAWNKIQLAERTPGAVPMDSRFIAALEAKMARPGANAISGM</sequence>
<evidence type="ECO:0000313" key="3">
    <source>
        <dbReference type="Proteomes" id="UP000469734"/>
    </source>
</evidence>
<evidence type="ECO:0000256" key="1">
    <source>
        <dbReference type="SAM" id="SignalP"/>
    </source>
</evidence>
<feature type="signal peptide" evidence="1">
    <location>
        <begin position="1"/>
        <end position="24"/>
    </location>
</feature>
<feature type="chain" id="PRO_5031282481" description="Tetratricopeptide repeat protein" evidence="1">
    <location>
        <begin position="25"/>
        <end position="232"/>
    </location>
</feature>
<dbReference type="EMBL" id="WWCR01000033">
    <property type="protein sequence ID" value="MYM75160.1"/>
    <property type="molecule type" value="Genomic_DNA"/>
</dbReference>
<name>A0A7X4KJ48_9BURK</name>
<reference evidence="2 3" key="1">
    <citation type="submission" date="2019-12" db="EMBL/GenBank/DDBJ databases">
        <title>Novel species isolated from a subtropical stream in China.</title>
        <authorList>
            <person name="Lu H."/>
        </authorList>
    </citation>
    <scope>NUCLEOTIDE SEQUENCE [LARGE SCALE GENOMIC DNA]</scope>
    <source>
        <strain evidence="2 3">FT134W</strain>
    </source>
</reference>
<organism evidence="2 3">
    <name type="scientific">Duganella margarita</name>
    <dbReference type="NCBI Taxonomy" id="2692170"/>
    <lineage>
        <taxon>Bacteria</taxon>
        <taxon>Pseudomonadati</taxon>
        <taxon>Pseudomonadota</taxon>
        <taxon>Betaproteobacteria</taxon>
        <taxon>Burkholderiales</taxon>
        <taxon>Oxalobacteraceae</taxon>
        <taxon>Telluria group</taxon>
        <taxon>Duganella</taxon>
    </lineage>
</organism>
<accession>A0A7X4KJ48</accession>
<dbReference type="AlphaFoldDB" id="A0A7X4KJ48"/>
<dbReference type="SUPFAM" id="SSF48452">
    <property type="entry name" value="TPR-like"/>
    <property type="match status" value="1"/>
</dbReference>
<dbReference type="RefSeq" id="WP_161051923.1">
    <property type="nucleotide sequence ID" value="NZ_WWCR01000033.1"/>
</dbReference>
<protein>
    <recommendedName>
        <fullName evidence="4">Tetratricopeptide repeat protein</fullName>
    </recommendedName>
</protein>
<gene>
    <name evidence="2" type="ORF">GTP56_23600</name>
</gene>
<evidence type="ECO:0008006" key="4">
    <source>
        <dbReference type="Google" id="ProtNLM"/>
    </source>
</evidence>
<proteinExistence type="predicted"/>
<comment type="caution">
    <text evidence="2">The sequence shown here is derived from an EMBL/GenBank/DDBJ whole genome shotgun (WGS) entry which is preliminary data.</text>
</comment>
<dbReference type="Proteomes" id="UP000469734">
    <property type="component" value="Unassembled WGS sequence"/>
</dbReference>